<dbReference type="SUPFAM" id="SSF46785">
    <property type="entry name" value="Winged helix' DNA-binding domain"/>
    <property type="match status" value="1"/>
</dbReference>
<dbReference type="InterPro" id="IPR018490">
    <property type="entry name" value="cNMP-bd_dom_sf"/>
</dbReference>
<dbReference type="InterPro" id="IPR036388">
    <property type="entry name" value="WH-like_DNA-bd_sf"/>
</dbReference>
<evidence type="ECO:0000256" key="3">
    <source>
        <dbReference type="ARBA" id="ARBA00023163"/>
    </source>
</evidence>
<dbReference type="InterPro" id="IPR014710">
    <property type="entry name" value="RmlC-like_jellyroll"/>
</dbReference>
<evidence type="ECO:0000313" key="7">
    <source>
        <dbReference type="Proteomes" id="UP000501830"/>
    </source>
</evidence>
<dbReference type="InterPro" id="IPR050397">
    <property type="entry name" value="Env_Response_Regulators"/>
</dbReference>
<evidence type="ECO:0000259" key="4">
    <source>
        <dbReference type="PROSITE" id="PS50042"/>
    </source>
</evidence>
<feature type="domain" description="HTH crp-type" evidence="5">
    <location>
        <begin position="152"/>
        <end position="225"/>
    </location>
</feature>
<proteinExistence type="predicted"/>
<dbReference type="PANTHER" id="PTHR24567">
    <property type="entry name" value="CRP FAMILY TRANSCRIPTIONAL REGULATORY PROTEIN"/>
    <property type="match status" value="1"/>
</dbReference>
<keyword evidence="7" id="KW-1185">Reference proteome</keyword>
<dbReference type="GeneID" id="94553386"/>
<dbReference type="InterPro" id="IPR000595">
    <property type="entry name" value="cNMP-bd_dom"/>
</dbReference>
<dbReference type="EMBL" id="CP049889">
    <property type="protein sequence ID" value="QIK52128.1"/>
    <property type="molecule type" value="Genomic_DNA"/>
</dbReference>
<dbReference type="GO" id="GO:0003677">
    <property type="term" value="F:DNA binding"/>
    <property type="evidence" value="ECO:0007669"/>
    <property type="project" value="UniProtKB-KW"/>
</dbReference>
<dbReference type="SUPFAM" id="SSF51206">
    <property type="entry name" value="cAMP-binding domain-like"/>
    <property type="match status" value="1"/>
</dbReference>
<dbReference type="Gene3D" id="2.60.120.10">
    <property type="entry name" value="Jelly Rolls"/>
    <property type="match status" value="1"/>
</dbReference>
<organism evidence="6 7">
    <name type="scientific">Jeotgalibaca porci</name>
    <dbReference type="NCBI Taxonomy" id="1868793"/>
    <lineage>
        <taxon>Bacteria</taxon>
        <taxon>Bacillati</taxon>
        <taxon>Bacillota</taxon>
        <taxon>Bacilli</taxon>
        <taxon>Lactobacillales</taxon>
        <taxon>Carnobacteriaceae</taxon>
        <taxon>Jeotgalibaca</taxon>
    </lineage>
</organism>
<dbReference type="KEGG" id="jpo:G7058_08835"/>
<dbReference type="PANTHER" id="PTHR24567:SF74">
    <property type="entry name" value="HTH-TYPE TRANSCRIPTIONAL REGULATOR ARCR"/>
    <property type="match status" value="1"/>
</dbReference>
<dbReference type="PROSITE" id="PS50042">
    <property type="entry name" value="CNMP_BINDING_3"/>
    <property type="match status" value="1"/>
</dbReference>
<dbReference type="Pfam" id="PF13545">
    <property type="entry name" value="HTH_Crp_2"/>
    <property type="match status" value="1"/>
</dbReference>
<dbReference type="AlphaFoldDB" id="A0A6G7WIW2"/>
<dbReference type="PROSITE" id="PS51063">
    <property type="entry name" value="HTH_CRP_2"/>
    <property type="match status" value="1"/>
</dbReference>
<dbReference type="GO" id="GO:0005829">
    <property type="term" value="C:cytosol"/>
    <property type="evidence" value="ECO:0007669"/>
    <property type="project" value="TreeGrafter"/>
</dbReference>
<dbReference type="RefSeq" id="WP_166063191.1">
    <property type="nucleotide sequence ID" value="NZ_CP049889.1"/>
</dbReference>
<keyword evidence="2" id="KW-0238">DNA-binding</keyword>
<evidence type="ECO:0000256" key="1">
    <source>
        <dbReference type="ARBA" id="ARBA00023015"/>
    </source>
</evidence>
<evidence type="ECO:0000259" key="5">
    <source>
        <dbReference type="PROSITE" id="PS51063"/>
    </source>
</evidence>
<dbReference type="Proteomes" id="UP000501830">
    <property type="component" value="Chromosome"/>
</dbReference>
<dbReference type="GO" id="GO:0003700">
    <property type="term" value="F:DNA-binding transcription factor activity"/>
    <property type="evidence" value="ECO:0007669"/>
    <property type="project" value="TreeGrafter"/>
</dbReference>
<keyword evidence="1" id="KW-0805">Transcription regulation</keyword>
<name>A0A6G7WIW2_9LACT</name>
<feature type="domain" description="Cyclic nucleotide-binding" evidence="4">
    <location>
        <begin position="18"/>
        <end position="138"/>
    </location>
</feature>
<dbReference type="SMART" id="SM00100">
    <property type="entry name" value="cNMP"/>
    <property type="match status" value="1"/>
</dbReference>
<evidence type="ECO:0000256" key="2">
    <source>
        <dbReference type="ARBA" id="ARBA00023125"/>
    </source>
</evidence>
<gene>
    <name evidence="6" type="ORF">G7058_08835</name>
</gene>
<dbReference type="InterPro" id="IPR036390">
    <property type="entry name" value="WH_DNA-bd_sf"/>
</dbReference>
<dbReference type="InterPro" id="IPR012318">
    <property type="entry name" value="HTH_CRP"/>
</dbReference>
<accession>A0A6G7WIW2</accession>
<dbReference type="Pfam" id="PF00027">
    <property type="entry name" value="cNMP_binding"/>
    <property type="match status" value="1"/>
</dbReference>
<keyword evidence="3" id="KW-0804">Transcription</keyword>
<protein>
    <submittedName>
        <fullName evidence="6">Crp/Fnr family transcriptional regulator</fullName>
    </submittedName>
</protein>
<sequence length="233" mass="27621">MVNRDVELYVSNIQEEEFFRRFSSEEILKITSESLFHQYQKGQIIFFQEDPNRYAYYLFKGLIKLEKMDETGEFAYVDYISDHTFFPYGEVLRDKTYTYTGYAQTDIDLMLIPQHVISDLVRENSEQLIYMYQQTTKIIRFLERRIQMTTIPNATQKVIHTLAIWMEDLSVERSGKRVIHYPMTISDLGVVAGTTRETASRVVKMLTKEKRISMTRKSVEFLDVAYFQKILDS</sequence>
<reference evidence="6 7" key="1">
    <citation type="journal article" date="2017" name="Int. J. Syst. Evol. Microbiol.">
        <title>Jeotgalibaca porci sp. nov. and Jeotgalibaca arthritidis sp. nov., isolated from pigs, and emended description of the genus Jeotgalibaca.</title>
        <authorList>
            <person name="Zamora L."/>
            <person name="Perez-Sancho M."/>
            <person name="Dominguez L."/>
            <person name="Fernandez-Garayzabal J.F."/>
            <person name="Vela A.I."/>
        </authorList>
    </citation>
    <scope>NUCLEOTIDE SEQUENCE [LARGE SCALE GENOMIC DNA]</scope>
    <source>
        <strain evidence="6 7">CCUG 69148</strain>
    </source>
</reference>
<dbReference type="SMART" id="SM00419">
    <property type="entry name" value="HTH_CRP"/>
    <property type="match status" value="1"/>
</dbReference>
<dbReference type="CDD" id="cd00038">
    <property type="entry name" value="CAP_ED"/>
    <property type="match status" value="1"/>
</dbReference>
<evidence type="ECO:0000313" key="6">
    <source>
        <dbReference type="EMBL" id="QIK52128.1"/>
    </source>
</evidence>
<dbReference type="Gene3D" id="1.10.10.10">
    <property type="entry name" value="Winged helix-like DNA-binding domain superfamily/Winged helix DNA-binding domain"/>
    <property type="match status" value="1"/>
</dbReference>